<dbReference type="Proteomes" id="UP000199382">
    <property type="component" value="Unassembled WGS sequence"/>
</dbReference>
<gene>
    <name evidence="2" type="ORF">SAMN04488026_10309</name>
</gene>
<evidence type="ECO:0000313" key="2">
    <source>
        <dbReference type="EMBL" id="SDK05815.1"/>
    </source>
</evidence>
<dbReference type="RefSeq" id="WP_093157529.1">
    <property type="nucleotide sequence ID" value="NZ_FNEK01000030.1"/>
</dbReference>
<accession>A0A1G8YUS7</accession>
<organism evidence="2 3">
    <name type="scientific">Aliiruegeria lutimaris</name>
    <dbReference type="NCBI Taxonomy" id="571298"/>
    <lineage>
        <taxon>Bacteria</taxon>
        <taxon>Pseudomonadati</taxon>
        <taxon>Pseudomonadota</taxon>
        <taxon>Alphaproteobacteria</taxon>
        <taxon>Rhodobacterales</taxon>
        <taxon>Roseobacteraceae</taxon>
        <taxon>Aliiruegeria</taxon>
    </lineage>
</organism>
<evidence type="ECO:0000256" key="1">
    <source>
        <dbReference type="SAM" id="Phobius"/>
    </source>
</evidence>
<sequence length="77" mass="8719">MRLLDRINLTTLLLVALLLGLAPFRPEPHLVEKLRMLFEGSLQRPIDIFDLALHGLPLVLLGAKLLRMRRGDDHGSE</sequence>
<dbReference type="AlphaFoldDB" id="A0A1G8YUS7"/>
<proteinExistence type="predicted"/>
<dbReference type="EMBL" id="FNEK01000030">
    <property type="protein sequence ID" value="SDK05815.1"/>
    <property type="molecule type" value="Genomic_DNA"/>
</dbReference>
<keyword evidence="1" id="KW-0812">Transmembrane</keyword>
<keyword evidence="3" id="KW-1185">Reference proteome</keyword>
<evidence type="ECO:0000313" key="3">
    <source>
        <dbReference type="Proteomes" id="UP000199382"/>
    </source>
</evidence>
<feature type="transmembrane region" description="Helical" evidence="1">
    <location>
        <begin position="48"/>
        <end position="66"/>
    </location>
</feature>
<keyword evidence="1" id="KW-0472">Membrane</keyword>
<keyword evidence="1" id="KW-1133">Transmembrane helix</keyword>
<reference evidence="2 3" key="1">
    <citation type="submission" date="2016-10" db="EMBL/GenBank/DDBJ databases">
        <authorList>
            <person name="de Groot N.N."/>
        </authorList>
    </citation>
    <scope>NUCLEOTIDE SEQUENCE [LARGE SCALE GENOMIC DNA]</scope>
    <source>
        <strain evidence="2 3">DSM 25294</strain>
    </source>
</reference>
<name>A0A1G8YUS7_9RHOB</name>
<protein>
    <recommendedName>
        <fullName evidence="4">RND transporter</fullName>
    </recommendedName>
</protein>
<evidence type="ECO:0008006" key="4">
    <source>
        <dbReference type="Google" id="ProtNLM"/>
    </source>
</evidence>